<name>A0A2U9BNT5_SCOMX</name>
<feature type="region of interest" description="Disordered" evidence="1">
    <location>
        <begin position="1"/>
        <end position="21"/>
    </location>
</feature>
<organism evidence="2 3">
    <name type="scientific">Scophthalmus maximus</name>
    <name type="common">Turbot</name>
    <name type="synonym">Psetta maxima</name>
    <dbReference type="NCBI Taxonomy" id="52904"/>
    <lineage>
        <taxon>Eukaryota</taxon>
        <taxon>Metazoa</taxon>
        <taxon>Chordata</taxon>
        <taxon>Craniata</taxon>
        <taxon>Vertebrata</taxon>
        <taxon>Euteleostomi</taxon>
        <taxon>Actinopterygii</taxon>
        <taxon>Neopterygii</taxon>
        <taxon>Teleostei</taxon>
        <taxon>Neoteleostei</taxon>
        <taxon>Acanthomorphata</taxon>
        <taxon>Carangaria</taxon>
        <taxon>Pleuronectiformes</taxon>
        <taxon>Pleuronectoidei</taxon>
        <taxon>Scophthalmidae</taxon>
        <taxon>Scophthalmus</taxon>
    </lineage>
</organism>
<accession>A0A2U9BNT5</accession>
<gene>
    <name evidence="2" type="ORF">SMAX5B_011355</name>
</gene>
<evidence type="ECO:0000256" key="1">
    <source>
        <dbReference type="SAM" id="MobiDB-lite"/>
    </source>
</evidence>
<proteinExistence type="predicted"/>
<evidence type="ECO:0000313" key="3">
    <source>
        <dbReference type="Proteomes" id="UP000246464"/>
    </source>
</evidence>
<reference evidence="2 3" key="1">
    <citation type="submission" date="2017-12" db="EMBL/GenBank/DDBJ databases">
        <title>Integrating genomic resources of turbot (Scophthalmus maximus) in depth evaluation of genetic and physical mapping variation across individuals.</title>
        <authorList>
            <person name="Martinez P."/>
        </authorList>
    </citation>
    <scope>NUCLEOTIDE SEQUENCE [LARGE SCALE GENOMIC DNA]</scope>
</reference>
<sequence length="87" mass="9492">MGGDGTNEERHAEVSVDCKSEVKRDQAVSSVRLRPPQPPDALCGARYWSSGAAHRGDGELRQASRSEADRIYTDVTFTIRRSATGSK</sequence>
<evidence type="ECO:0000313" key="2">
    <source>
        <dbReference type="EMBL" id="AWP05380.1"/>
    </source>
</evidence>
<dbReference type="EMBL" id="CP026250">
    <property type="protein sequence ID" value="AWP05380.1"/>
    <property type="molecule type" value="Genomic_DNA"/>
</dbReference>
<protein>
    <submittedName>
        <fullName evidence="2">Uncharacterized protein</fullName>
    </submittedName>
</protein>
<dbReference type="Proteomes" id="UP000246464">
    <property type="component" value="Chromosome 8"/>
</dbReference>
<dbReference type="AlphaFoldDB" id="A0A2U9BNT5"/>
<feature type="compositionally biased region" description="Basic and acidic residues" evidence="1">
    <location>
        <begin position="7"/>
        <end position="21"/>
    </location>
</feature>
<keyword evidence="3" id="KW-1185">Reference proteome</keyword>